<dbReference type="RefSeq" id="WP_245972425.1">
    <property type="nucleotide sequence ID" value="NZ_JBEHHI010000001.1"/>
</dbReference>
<evidence type="ECO:0008006" key="5">
    <source>
        <dbReference type="Google" id="ProtNLM"/>
    </source>
</evidence>
<evidence type="ECO:0000313" key="4">
    <source>
        <dbReference type="Proteomes" id="UP001560019"/>
    </source>
</evidence>
<keyword evidence="1" id="KW-0472">Membrane</keyword>
<gene>
    <name evidence="3" type="ORF">Ga0609869_001608</name>
</gene>
<keyword evidence="4" id="KW-1185">Reference proteome</keyword>
<comment type="caution">
    <text evidence="3">The sequence shown here is derived from an EMBL/GenBank/DDBJ whole genome shotgun (WGS) entry which is preliminary data.</text>
</comment>
<evidence type="ECO:0000256" key="2">
    <source>
        <dbReference type="SAM" id="SignalP"/>
    </source>
</evidence>
<feature type="chain" id="PRO_5045493870" description="VPLPA-CTERM sorting domain-containing protein" evidence="2">
    <location>
        <begin position="23"/>
        <end position="175"/>
    </location>
</feature>
<evidence type="ECO:0000313" key="3">
    <source>
        <dbReference type="EMBL" id="MEX5728255.1"/>
    </source>
</evidence>
<organism evidence="3 4">
    <name type="scientific">Rhodovulum iodosum</name>
    <dbReference type="NCBI Taxonomy" id="68291"/>
    <lineage>
        <taxon>Bacteria</taxon>
        <taxon>Pseudomonadati</taxon>
        <taxon>Pseudomonadota</taxon>
        <taxon>Alphaproteobacteria</taxon>
        <taxon>Rhodobacterales</taxon>
        <taxon>Paracoccaceae</taxon>
        <taxon>Rhodovulum</taxon>
    </lineage>
</organism>
<protein>
    <recommendedName>
        <fullName evidence="5">VPLPA-CTERM sorting domain-containing protein</fullName>
    </recommendedName>
</protein>
<dbReference type="EMBL" id="JBEHHI010000001">
    <property type="protein sequence ID" value="MEX5728255.1"/>
    <property type="molecule type" value="Genomic_DNA"/>
</dbReference>
<keyword evidence="2" id="KW-0732">Signal</keyword>
<dbReference type="Proteomes" id="UP001560019">
    <property type="component" value="Unassembled WGS sequence"/>
</dbReference>
<keyword evidence="1" id="KW-1133">Transmembrane helix</keyword>
<feature type="transmembrane region" description="Helical" evidence="1">
    <location>
        <begin position="150"/>
        <end position="169"/>
    </location>
</feature>
<proteinExistence type="predicted"/>
<reference evidence="3 4" key="1">
    <citation type="submission" date="2024-06" db="EMBL/GenBank/DDBJ databases">
        <title>Genome of Rhodovulum iodosum, a marine photoferrotroph.</title>
        <authorList>
            <person name="Bianchini G."/>
            <person name="Nikeleit V."/>
            <person name="Kappler A."/>
            <person name="Bryce C."/>
            <person name="Sanchez-Baracaldo P."/>
        </authorList>
    </citation>
    <scope>NUCLEOTIDE SEQUENCE [LARGE SCALE GENOMIC DNA]</scope>
    <source>
        <strain evidence="3 4">UT/N1</strain>
    </source>
</reference>
<keyword evidence="1" id="KW-0812">Transmembrane</keyword>
<name>A0ABV3XSE5_9RHOB</name>
<sequence>MKKFALALGVAVASIAAVPASALGVDPNTGLTDFVFNFGGVGSSATFSGDDTLEITLGTRSTLDFHVEDCCSDFDEWDLVVNGGVVAWDAIQGGDGNANGAAAFGAPGDYFEAIAAITLDAGSHTFDLTQTVGVSGGSWLNISPARPSEVPLPAGGVLLIGAMAALGLARRKRSA</sequence>
<accession>A0ABV3XSE5</accession>
<evidence type="ECO:0000256" key="1">
    <source>
        <dbReference type="SAM" id="Phobius"/>
    </source>
</evidence>
<dbReference type="NCBIfam" id="TIGR03370">
    <property type="entry name" value="VPLPA-CTERM"/>
    <property type="match status" value="1"/>
</dbReference>
<feature type="signal peptide" evidence="2">
    <location>
        <begin position="1"/>
        <end position="22"/>
    </location>
</feature>
<dbReference type="InterPro" id="IPR022472">
    <property type="entry name" value="VPLPA-CTERM"/>
</dbReference>